<dbReference type="OrthoDB" id="2963168at2759"/>
<evidence type="ECO:0000313" key="2">
    <source>
        <dbReference type="EMBL" id="KIW60243.1"/>
    </source>
</evidence>
<dbReference type="RefSeq" id="XP_013320827.1">
    <property type="nucleotide sequence ID" value="XM_013465373.1"/>
</dbReference>
<dbReference type="AlphaFoldDB" id="A0A0D2EWX1"/>
<feature type="region of interest" description="Disordered" evidence="1">
    <location>
        <begin position="1"/>
        <end position="26"/>
    </location>
</feature>
<reference evidence="2 3" key="1">
    <citation type="submission" date="2015-01" db="EMBL/GenBank/DDBJ databases">
        <title>The Genome Sequence of Exophiala xenobiotica CBS118157.</title>
        <authorList>
            <consortium name="The Broad Institute Genomics Platform"/>
            <person name="Cuomo C."/>
            <person name="de Hoog S."/>
            <person name="Gorbushina A."/>
            <person name="Stielow B."/>
            <person name="Teixiera M."/>
            <person name="Abouelleil A."/>
            <person name="Chapman S.B."/>
            <person name="Priest M."/>
            <person name="Young S.K."/>
            <person name="Wortman J."/>
            <person name="Nusbaum C."/>
            <person name="Birren B."/>
        </authorList>
    </citation>
    <scope>NUCLEOTIDE SEQUENCE [LARGE SCALE GENOMIC DNA]</scope>
    <source>
        <strain evidence="2 3">CBS 118157</strain>
    </source>
</reference>
<gene>
    <name evidence="2" type="ORF">PV05_00475</name>
</gene>
<dbReference type="STRING" id="348802.A0A0D2EWX1"/>
<feature type="compositionally biased region" description="Basic and acidic residues" evidence="1">
    <location>
        <begin position="53"/>
        <end position="62"/>
    </location>
</feature>
<feature type="compositionally biased region" description="Acidic residues" evidence="1">
    <location>
        <begin position="178"/>
        <end position="188"/>
    </location>
</feature>
<feature type="compositionally biased region" description="Acidic residues" evidence="1">
    <location>
        <begin position="1"/>
        <end position="10"/>
    </location>
</feature>
<dbReference type="GeneID" id="25322383"/>
<protein>
    <submittedName>
        <fullName evidence="2">Uncharacterized protein</fullName>
    </submittedName>
</protein>
<dbReference type="CDD" id="cd10170">
    <property type="entry name" value="ASKHA_NBD_HSP70"/>
    <property type="match status" value="1"/>
</dbReference>
<feature type="region of interest" description="Disordered" evidence="1">
    <location>
        <begin position="147"/>
        <end position="189"/>
    </location>
</feature>
<sequence>MIDMADNAEEEFGRVPSEELSEDTEMLDISEPCGRDRLQYGPRVIIPVQPGEDVHMAQDPHPEPTQSIEQDPREQRLPKFVIAVDFGTTFSSVAFVRLEPEAATQLVGIESIKCIDNFPGMLPGPPIDALAYHQTVPTELMCYTQKDKATSENQPESDFSDHESRCSLDEEWASSSPDDSDQEKEEAELTTAQAREILVRISNWGWGVHSRLMKPQTITADLAHLNNFKLLLDDSTATRDLRRRSARVMNMLKPAKVVDVIAEYLGQLLKHTKTRLTVTHDLRSDSPVEFVLCVPNSWTDTAGRVMQDALTKAAQMSWFIRPEEDTIRDLFFVAESEAAAAYALEDRDFLSRMTTDESLLLLDCGGGTVDAVTYTLTQTNPTRLREVVKPDGACCGSSFLNEKFKTLLQQRLGHAIIRGNDTPLEDVIAKLVQEFESDKRKINILDKKANFEPLYVQGLELNKERRFRRNKMDLKWNEMYEVFKDCIRGVADLMLKQLNAAKEKGVNVQTVIVIGGFGESPSLTNHLKKVLRRERNHLGQPIDLELSRHVQSAVARGAVLRALRKEDGPERFTRSSYGILRSERYNEEDLKHRKFRVTRSPADGELYIMDTIFWVIEKDTLVATKSEKSYPSRHIFKVSEPKFLCEEVLYVSSSKHPSGYKIGHKANKGAREAGRILADLTFLKTENRIRPKTETNDQGKSYAYYEIVYDLWLIVEGRNLKFEARSPLDGAKVTDSKEFCIAAGFVPGTA</sequence>
<dbReference type="Gene3D" id="3.30.420.40">
    <property type="match status" value="2"/>
</dbReference>
<keyword evidence="3" id="KW-1185">Reference proteome</keyword>
<dbReference type="Proteomes" id="UP000054342">
    <property type="component" value="Unassembled WGS sequence"/>
</dbReference>
<evidence type="ECO:0000256" key="1">
    <source>
        <dbReference type="SAM" id="MobiDB-lite"/>
    </source>
</evidence>
<feature type="region of interest" description="Disordered" evidence="1">
    <location>
        <begin position="53"/>
        <end position="74"/>
    </location>
</feature>
<dbReference type="SUPFAM" id="SSF53067">
    <property type="entry name" value="Actin-like ATPase domain"/>
    <property type="match status" value="1"/>
</dbReference>
<organism evidence="2 3">
    <name type="scientific">Exophiala xenobiotica</name>
    <dbReference type="NCBI Taxonomy" id="348802"/>
    <lineage>
        <taxon>Eukaryota</taxon>
        <taxon>Fungi</taxon>
        <taxon>Dikarya</taxon>
        <taxon>Ascomycota</taxon>
        <taxon>Pezizomycotina</taxon>
        <taxon>Eurotiomycetes</taxon>
        <taxon>Chaetothyriomycetidae</taxon>
        <taxon>Chaetothyriales</taxon>
        <taxon>Herpotrichiellaceae</taxon>
        <taxon>Exophiala</taxon>
    </lineage>
</organism>
<dbReference type="InterPro" id="IPR043129">
    <property type="entry name" value="ATPase_NBD"/>
</dbReference>
<dbReference type="Gene3D" id="3.90.640.10">
    <property type="entry name" value="Actin, Chain A, domain 4"/>
    <property type="match status" value="1"/>
</dbReference>
<evidence type="ECO:0000313" key="3">
    <source>
        <dbReference type="Proteomes" id="UP000054342"/>
    </source>
</evidence>
<name>A0A0D2EWX1_9EURO</name>
<accession>A0A0D2EWX1</accession>
<dbReference type="PANTHER" id="PTHR42749">
    <property type="entry name" value="CELL SHAPE-DETERMINING PROTEIN MREB"/>
    <property type="match status" value="1"/>
</dbReference>
<dbReference type="EMBL" id="KN847317">
    <property type="protein sequence ID" value="KIW60243.1"/>
    <property type="molecule type" value="Genomic_DNA"/>
</dbReference>
<dbReference type="HOGENOM" id="CLU_009958_2_1_1"/>
<proteinExistence type="predicted"/>
<dbReference type="PANTHER" id="PTHR42749:SF8">
    <property type="entry name" value="HSP70 FAMILY PROTEIN (AFU_ORTHOLOGUE AFUA_3G13740)"/>
    <property type="match status" value="1"/>
</dbReference>
<feature type="compositionally biased region" description="Basic and acidic residues" evidence="1">
    <location>
        <begin position="159"/>
        <end position="168"/>
    </location>
</feature>